<dbReference type="InterPro" id="IPR008920">
    <property type="entry name" value="TF_FadR/GntR_C"/>
</dbReference>
<evidence type="ECO:0000256" key="4">
    <source>
        <dbReference type="SAM" id="MobiDB-lite"/>
    </source>
</evidence>
<keyword evidence="2" id="KW-0238">DNA-binding</keyword>
<dbReference type="SUPFAM" id="SSF46785">
    <property type="entry name" value="Winged helix' DNA-binding domain"/>
    <property type="match status" value="1"/>
</dbReference>
<dbReference type="GO" id="GO:0003700">
    <property type="term" value="F:DNA-binding transcription factor activity"/>
    <property type="evidence" value="ECO:0007669"/>
    <property type="project" value="InterPro"/>
</dbReference>
<comment type="caution">
    <text evidence="6">The sequence shown here is derived from an EMBL/GenBank/DDBJ whole genome shotgun (WGS) entry which is preliminary data.</text>
</comment>
<evidence type="ECO:0000313" key="6">
    <source>
        <dbReference type="EMBL" id="NYG98382.1"/>
    </source>
</evidence>
<keyword evidence="3" id="KW-0804">Transcription</keyword>
<keyword evidence="6" id="KW-0670">Pyruvate</keyword>
<dbReference type="CDD" id="cd07377">
    <property type="entry name" value="WHTH_GntR"/>
    <property type="match status" value="1"/>
</dbReference>
<keyword evidence="7" id="KW-1185">Reference proteome</keyword>
<evidence type="ECO:0000259" key="5">
    <source>
        <dbReference type="PROSITE" id="PS50949"/>
    </source>
</evidence>
<dbReference type="InterPro" id="IPR036388">
    <property type="entry name" value="WH-like_DNA-bd_sf"/>
</dbReference>
<gene>
    <name evidence="6" type="ORF">BJ979_001008</name>
</gene>
<dbReference type="SMART" id="SM00345">
    <property type="entry name" value="HTH_GNTR"/>
    <property type="match status" value="1"/>
</dbReference>
<feature type="region of interest" description="Disordered" evidence="4">
    <location>
        <begin position="223"/>
        <end position="242"/>
    </location>
</feature>
<dbReference type="InterPro" id="IPR011711">
    <property type="entry name" value="GntR_C"/>
</dbReference>
<organism evidence="6 7">
    <name type="scientific">Schumannella luteola</name>
    <dbReference type="NCBI Taxonomy" id="472059"/>
    <lineage>
        <taxon>Bacteria</taxon>
        <taxon>Bacillati</taxon>
        <taxon>Actinomycetota</taxon>
        <taxon>Actinomycetes</taxon>
        <taxon>Micrococcales</taxon>
        <taxon>Microbacteriaceae</taxon>
        <taxon>Schumannella</taxon>
    </lineage>
</organism>
<dbReference type="Gene3D" id="1.10.10.10">
    <property type="entry name" value="Winged helix-like DNA-binding domain superfamily/Winged helix DNA-binding domain"/>
    <property type="match status" value="1"/>
</dbReference>
<dbReference type="InterPro" id="IPR036390">
    <property type="entry name" value="WH_DNA-bd_sf"/>
</dbReference>
<dbReference type="PANTHER" id="PTHR43537">
    <property type="entry name" value="TRANSCRIPTIONAL REGULATOR, GNTR FAMILY"/>
    <property type="match status" value="1"/>
</dbReference>
<accession>A0A852Y943</accession>
<keyword evidence="1" id="KW-0805">Transcription regulation</keyword>
<dbReference type="Pfam" id="PF07729">
    <property type="entry name" value="FCD"/>
    <property type="match status" value="1"/>
</dbReference>
<dbReference type="EMBL" id="JACBZY010000001">
    <property type="protein sequence ID" value="NYG98382.1"/>
    <property type="molecule type" value="Genomic_DNA"/>
</dbReference>
<evidence type="ECO:0000256" key="3">
    <source>
        <dbReference type="ARBA" id="ARBA00023163"/>
    </source>
</evidence>
<dbReference type="Gene3D" id="1.20.120.530">
    <property type="entry name" value="GntR ligand-binding domain-like"/>
    <property type="match status" value="1"/>
</dbReference>
<sequence>MPKVQRLPLTDQVTEAIVELIDEEGLRDGATLPPTGELAARFGVSVPVVRESIAGLATIGLVKRQQGRESVVSTPDASHLTRLLSWRIANAEVSDEEIQQFREVVEVGNARLAAANRSDGSLDQIEQALQALRSVDSPESLHDADVAFHSAVAHAAGNDLFTLTLDALEPLLRRIRQRVWNGWVAEGGDLESIIGAHAAILEAIRDGDGEAASAAMTAHLSQARQGLESPLDSDGTAPFVRS</sequence>
<dbReference type="SMART" id="SM00895">
    <property type="entry name" value="FCD"/>
    <property type="match status" value="1"/>
</dbReference>
<dbReference type="AlphaFoldDB" id="A0A852Y943"/>
<proteinExistence type="predicted"/>
<dbReference type="PROSITE" id="PS50949">
    <property type="entry name" value="HTH_GNTR"/>
    <property type="match status" value="1"/>
</dbReference>
<dbReference type="Proteomes" id="UP000553888">
    <property type="component" value="Unassembled WGS sequence"/>
</dbReference>
<dbReference type="RefSeq" id="WP_179565780.1">
    <property type="nucleotide sequence ID" value="NZ_JACBZY010000001.1"/>
</dbReference>
<dbReference type="PANTHER" id="PTHR43537:SF5">
    <property type="entry name" value="UXU OPERON TRANSCRIPTIONAL REGULATOR"/>
    <property type="match status" value="1"/>
</dbReference>
<reference evidence="6 7" key="1">
    <citation type="submission" date="2020-07" db="EMBL/GenBank/DDBJ databases">
        <title>Sequencing the genomes of 1000 actinobacteria strains.</title>
        <authorList>
            <person name="Klenk H.-P."/>
        </authorList>
    </citation>
    <scope>NUCLEOTIDE SEQUENCE [LARGE SCALE GENOMIC DNA]</scope>
    <source>
        <strain evidence="6 7">DSM 23141</strain>
    </source>
</reference>
<feature type="domain" description="HTH gntR-type" evidence="5">
    <location>
        <begin position="7"/>
        <end position="75"/>
    </location>
</feature>
<dbReference type="InterPro" id="IPR000524">
    <property type="entry name" value="Tscrpt_reg_HTH_GntR"/>
</dbReference>
<evidence type="ECO:0000256" key="1">
    <source>
        <dbReference type="ARBA" id="ARBA00023015"/>
    </source>
</evidence>
<evidence type="ECO:0000256" key="2">
    <source>
        <dbReference type="ARBA" id="ARBA00023125"/>
    </source>
</evidence>
<name>A0A852Y943_9MICO</name>
<dbReference type="GO" id="GO:0003677">
    <property type="term" value="F:DNA binding"/>
    <property type="evidence" value="ECO:0007669"/>
    <property type="project" value="UniProtKB-KW"/>
</dbReference>
<dbReference type="SUPFAM" id="SSF48008">
    <property type="entry name" value="GntR ligand-binding domain-like"/>
    <property type="match status" value="1"/>
</dbReference>
<dbReference type="Pfam" id="PF00392">
    <property type="entry name" value="GntR"/>
    <property type="match status" value="1"/>
</dbReference>
<protein>
    <submittedName>
        <fullName evidence="6">GntR family transcriptional repressor for pyruvate dehydrogenase complex</fullName>
    </submittedName>
</protein>
<evidence type="ECO:0000313" key="7">
    <source>
        <dbReference type="Proteomes" id="UP000553888"/>
    </source>
</evidence>